<feature type="transmembrane region" description="Helical" evidence="1">
    <location>
        <begin position="92"/>
        <end position="115"/>
    </location>
</feature>
<dbReference type="EMBL" id="BPLQ01013371">
    <property type="protein sequence ID" value="GIY71631.1"/>
    <property type="molecule type" value="Genomic_DNA"/>
</dbReference>
<keyword evidence="3" id="KW-1185">Reference proteome</keyword>
<name>A0AAV4VMF9_9ARAC</name>
<dbReference type="Proteomes" id="UP001054837">
    <property type="component" value="Unassembled WGS sequence"/>
</dbReference>
<feature type="transmembrane region" description="Helical" evidence="1">
    <location>
        <begin position="60"/>
        <end position="80"/>
    </location>
</feature>
<reference evidence="2 3" key="1">
    <citation type="submission" date="2021-06" db="EMBL/GenBank/DDBJ databases">
        <title>Caerostris darwini draft genome.</title>
        <authorList>
            <person name="Kono N."/>
            <person name="Arakawa K."/>
        </authorList>
    </citation>
    <scope>NUCLEOTIDE SEQUENCE [LARGE SCALE GENOMIC DNA]</scope>
</reference>
<sequence length="116" mass="13504">MLRIFSTIDLSNKLFGGHSKTVIIMFMTGKMGSIALNLGVRVVNFMFFTRWQWAKLKFAYLPHCMLEITMEYPYLLKVIISRRMSSQRCSICIIEILCNVLFLGHNSYACTAYFVR</sequence>
<keyword evidence="1" id="KW-1133">Transmembrane helix</keyword>
<evidence type="ECO:0000313" key="3">
    <source>
        <dbReference type="Proteomes" id="UP001054837"/>
    </source>
</evidence>
<evidence type="ECO:0000313" key="2">
    <source>
        <dbReference type="EMBL" id="GIY71631.1"/>
    </source>
</evidence>
<comment type="caution">
    <text evidence="2">The sequence shown here is derived from an EMBL/GenBank/DDBJ whole genome shotgun (WGS) entry which is preliminary data.</text>
</comment>
<organism evidence="2 3">
    <name type="scientific">Caerostris darwini</name>
    <dbReference type="NCBI Taxonomy" id="1538125"/>
    <lineage>
        <taxon>Eukaryota</taxon>
        <taxon>Metazoa</taxon>
        <taxon>Ecdysozoa</taxon>
        <taxon>Arthropoda</taxon>
        <taxon>Chelicerata</taxon>
        <taxon>Arachnida</taxon>
        <taxon>Araneae</taxon>
        <taxon>Araneomorphae</taxon>
        <taxon>Entelegynae</taxon>
        <taxon>Araneoidea</taxon>
        <taxon>Araneidae</taxon>
        <taxon>Caerostris</taxon>
    </lineage>
</organism>
<keyword evidence="1" id="KW-0472">Membrane</keyword>
<keyword evidence="1" id="KW-0812">Transmembrane</keyword>
<proteinExistence type="predicted"/>
<dbReference type="AlphaFoldDB" id="A0AAV4VMF9"/>
<protein>
    <submittedName>
        <fullName evidence="2">Uncharacterized protein</fullName>
    </submittedName>
</protein>
<gene>
    <name evidence="2" type="ORF">CDAR_259461</name>
</gene>
<evidence type="ECO:0000256" key="1">
    <source>
        <dbReference type="SAM" id="Phobius"/>
    </source>
</evidence>
<feature type="transmembrane region" description="Helical" evidence="1">
    <location>
        <begin position="21"/>
        <end position="40"/>
    </location>
</feature>
<accession>A0AAV4VMF9</accession>